<dbReference type="Proteomes" id="UP001597118">
    <property type="component" value="Unassembled WGS sequence"/>
</dbReference>
<keyword evidence="3" id="KW-1185">Reference proteome</keyword>
<protein>
    <submittedName>
        <fullName evidence="2">Uncharacterized protein</fullName>
    </submittedName>
</protein>
<name>A0ABW4IEU3_9SPHI</name>
<organism evidence="2 3">
    <name type="scientific">Pseudopedobacter beijingensis</name>
    <dbReference type="NCBI Taxonomy" id="1207056"/>
    <lineage>
        <taxon>Bacteria</taxon>
        <taxon>Pseudomonadati</taxon>
        <taxon>Bacteroidota</taxon>
        <taxon>Sphingobacteriia</taxon>
        <taxon>Sphingobacteriales</taxon>
        <taxon>Sphingobacteriaceae</taxon>
        <taxon>Pseudopedobacter</taxon>
    </lineage>
</organism>
<dbReference type="RefSeq" id="WP_379662921.1">
    <property type="nucleotide sequence ID" value="NZ_JBHUDG010000018.1"/>
</dbReference>
<evidence type="ECO:0000256" key="1">
    <source>
        <dbReference type="SAM" id="Phobius"/>
    </source>
</evidence>
<gene>
    <name evidence="2" type="ORF">ACFSAH_11685</name>
</gene>
<comment type="caution">
    <text evidence="2">The sequence shown here is derived from an EMBL/GenBank/DDBJ whole genome shotgun (WGS) entry which is preliminary data.</text>
</comment>
<evidence type="ECO:0000313" key="2">
    <source>
        <dbReference type="EMBL" id="MFD1630544.1"/>
    </source>
</evidence>
<keyword evidence="1" id="KW-1133">Transmembrane helix</keyword>
<dbReference type="EMBL" id="JBHUDG010000018">
    <property type="protein sequence ID" value="MFD1630544.1"/>
    <property type="molecule type" value="Genomic_DNA"/>
</dbReference>
<reference evidence="3" key="1">
    <citation type="journal article" date="2019" name="Int. J. Syst. Evol. Microbiol.">
        <title>The Global Catalogue of Microorganisms (GCM) 10K type strain sequencing project: providing services to taxonomists for standard genome sequencing and annotation.</title>
        <authorList>
            <consortium name="The Broad Institute Genomics Platform"/>
            <consortium name="The Broad Institute Genome Sequencing Center for Infectious Disease"/>
            <person name="Wu L."/>
            <person name="Ma J."/>
        </authorList>
    </citation>
    <scope>NUCLEOTIDE SEQUENCE [LARGE SCALE GENOMIC DNA]</scope>
    <source>
        <strain evidence="3">CCUG 53762</strain>
    </source>
</reference>
<proteinExistence type="predicted"/>
<evidence type="ECO:0000313" key="3">
    <source>
        <dbReference type="Proteomes" id="UP001597118"/>
    </source>
</evidence>
<keyword evidence="1" id="KW-0472">Membrane</keyword>
<feature type="transmembrane region" description="Helical" evidence="1">
    <location>
        <begin position="72"/>
        <end position="94"/>
    </location>
</feature>
<accession>A0ABW4IEU3</accession>
<sequence>MFLKLFHFLALFGYLNILVYEAGCNTIQNGQSLFDGDSLIEFVLNDVLDIPVKQNNPDSEVMYDDYRIFHSGIYVLPVLFLITAFFFGLLPFIIKKESHPFYRNKSICLPGYYSFLFRYKPF</sequence>
<keyword evidence="1" id="KW-0812">Transmembrane</keyword>